<dbReference type="Gene3D" id="3.30.70.270">
    <property type="match status" value="2"/>
</dbReference>
<organism evidence="4 5">
    <name type="scientific">Austropuccinia psidii MF-1</name>
    <dbReference type="NCBI Taxonomy" id="1389203"/>
    <lineage>
        <taxon>Eukaryota</taxon>
        <taxon>Fungi</taxon>
        <taxon>Dikarya</taxon>
        <taxon>Basidiomycota</taxon>
        <taxon>Pucciniomycotina</taxon>
        <taxon>Pucciniomycetes</taxon>
        <taxon>Pucciniales</taxon>
        <taxon>Sphaerophragmiaceae</taxon>
        <taxon>Austropuccinia</taxon>
    </lineage>
</organism>
<dbReference type="EMBL" id="AVOT02038558">
    <property type="protein sequence ID" value="MBW0533462.1"/>
    <property type="molecule type" value="Genomic_DNA"/>
</dbReference>
<comment type="caution">
    <text evidence="4">The sequence shown here is derived from an EMBL/GenBank/DDBJ whole genome shotgun (WGS) entry which is preliminary data.</text>
</comment>
<dbReference type="OrthoDB" id="3363652at2759"/>
<feature type="domain" description="Reverse transcriptase/retrotransposon-derived protein RNase H-like" evidence="3">
    <location>
        <begin position="405"/>
        <end position="504"/>
    </location>
</feature>
<dbReference type="Pfam" id="PF17919">
    <property type="entry name" value="RT_RNaseH_2"/>
    <property type="match status" value="1"/>
</dbReference>
<dbReference type="InterPro" id="IPR041577">
    <property type="entry name" value="RT_RNaseH_2"/>
</dbReference>
<evidence type="ECO:0000259" key="3">
    <source>
        <dbReference type="Pfam" id="PF17919"/>
    </source>
</evidence>
<dbReference type="GO" id="GO:0003824">
    <property type="term" value="F:catalytic activity"/>
    <property type="evidence" value="ECO:0007669"/>
    <property type="project" value="UniProtKB-KW"/>
</dbReference>
<dbReference type="InterPro" id="IPR043128">
    <property type="entry name" value="Rev_trsase/Diguanyl_cyclase"/>
</dbReference>
<dbReference type="InterPro" id="IPR050951">
    <property type="entry name" value="Retrovirus_Pol_polyprotein"/>
</dbReference>
<protein>
    <recommendedName>
        <fullName evidence="6">Reverse transcriptase domain-containing protein</fullName>
    </recommendedName>
</protein>
<evidence type="ECO:0000313" key="4">
    <source>
        <dbReference type="EMBL" id="MBW0533462.1"/>
    </source>
</evidence>
<dbReference type="PANTHER" id="PTHR37984:SF5">
    <property type="entry name" value="PROTEIN NYNRIN-LIKE"/>
    <property type="match status" value="1"/>
</dbReference>
<sequence>MSEFMIHRNILRQCGGDLEHAVKSRTTEQFSAEDIINILEEVPTRSRIGSSRVNLKKMFNTPWKDSVDKNPKENSNNFKYKYADIIRNQENELSAPIYDHKEAFSSDKEPLGAIAGHGIDITLNVERPYQPLFRRPAYPASPKSREALEIHIKKFLDLGVIRKVGHNEEVEINIPVIAAWHNGKYRMVGDFRALKTCTAPDRYPIPKVQICLTQISQAVYITTMDSFKGFHQNVVKPRARKYLRIIVHCVVYEYLRIPFGIKNEPSHFQRMMNESFPEELPEKWLIIYIDDIIVCSKTWEKHMYRLSRVMTKIQCFNMKTSLNKCHFGFQELKSLDHLVSGLSLGIYKNKVAAVLLKPLPQKKKKIQSFLGFSGYYRQHIEDFVSIERSLYKLCDKDTVFEMTVDRVKAFESLRQALNTAPLLLMPDFKLPFKLYIDASGDGLGTALHQVHIINYKPVEGPICFISRQIKPTEARYGASQMEYLWLFSALEKLNYFLEGCVFEVITDCTTVKSLLNMKTPNRHMLRCQMSIQ</sequence>
<feature type="domain" description="Reverse transcriptase" evidence="2">
    <location>
        <begin position="182"/>
        <end position="350"/>
    </location>
</feature>
<dbReference type="Gene3D" id="3.10.10.10">
    <property type="entry name" value="HIV Type 1 Reverse Transcriptase, subunit A, domain 1"/>
    <property type="match status" value="1"/>
</dbReference>
<dbReference type="PANTHER" id="PTHR37984">
    <property type="entry name" value="PROTEIN CBG26694"/>
    <property type="match status" value="1"/>
</dbReference>
<dbReference type="Pfam" id="PF00078">
    <property type="entry name" value="RVT_1"/>
    <property type="match status" value="1"/>
</dbReference>
<reference evidence="4" key="1">
    <citation type="submission" date="2021-03" db="EMBL/GenBank/DDBJ databases">
        <title>Draft genome sequence of rust myrtle Austropuccinia psidii MF-1, a brazilian biotype.</title>
        <authorList>
            <person name="Quecine M.C."/>
            <person name="Pachon D.M.R."/>
            <person name="Bonatelli M.L."/>
            <person name="Correr F.H."/>
            <person name="Franceschini L.M."/>
            <person name="Leite T.F."/>
            <person name="Margarido G.R.A."/>
            <person name="Almeida C.A."/>
            <person name="Ferrarezi J.A."/>
            <person name="Labate C.A."/>
        </authorList>
    </citation>
    <scope>NUCLEOTIDE SEQUENCE</scope>
    <source>
        <strain evidence="4">MF-1</strain>
    </source>
</reference>
<dbReference type="SUPFAM" id="SSF56672">
    <property type="entry name" value="DNA/RNA polymerases"/>
    <property type="match status" value="1"/>
</dbReference>
<keyword evidence="1" id="KW-0511">Multifunctional enzyme</keyword>
<accession>A0A9Q3FAR6</accession>
<evidence type="ECO:0000313" key="5">
    <source>
        <dbReference type="Proteomes" id="UP000765509"/>
    </source>
</evidence>
<name>A0A9Q3FAR6_9BASI</name>
<dbReference type="InterPro" id="IPR043502">
    <property type="entry name" value="DNA/RNA_pol_sf"/>
</dbReference>
<dbReference type="AlphaFoldDB" id="A0A9Q3FAR6"/>
<dbReference type="InterPro" id="IPR000477">
    <property type="entry name" value="RT_dom"/>
</dbReference>
<gene>
    <name evidence="4" type="ORF">O181_073177</name>
</gene>
<evidence type="ECO:0008006" key="6">
    <source>
        <dbReference type="Google" id="ProtNLM"/>
    </source>
</evidence>
<dbReference type="CDD" id="cd01647">
    <property type="entry name" value="RT_LTR"/>
    <property type="match status" value="1"/>
</dbReference>
<dbReference type="FunFam" id="3.30.70.270:FF:000020">
    <property type="entry name" value="Transposon Tf2-6 polyprotein-like Protein"/>
    <property type="match status" value="1"/>
</dbReference>
<dbReference type="Proteomes" id="UP000765509">
    <property type="component" value="Unassembled WGS sequence"/>
</dbReference>
<proteinExistence type="predicted"/>
<evidence type="ECO:0000259" key="2">
    <source>
        <dbReference type="Pfam" id="PF00078"/>
    </source>
</evidence>
<keyword evidence="5" id="KW-1185">Reference proteome</keyword>
<evidence type="ECO:0000256" key="1">
    <source>
        <dbReference type="ARBA" id="ARBA00023268"/>
    </source>
</evidence>